<gene>
    <name evidence="2" type="primary">gb09730</name>
    <name evidence="2" type="ORF">PR202_gb09730</name>
</gene>
<evidence type="ECO:0000313" key="3">
    <source>
        <dbReference type="Proteomes" id="UP001054889"/>
    </source>
</evidence>
<dbReference type="AlphaFoldDB" id="A0AAV5EJ38"/>
<dbReference type="EMBL" id="BQKI01000075">
    <property type="protein sequence ID" value="GJN22186.1"/>
    <property type="molecule type" value="Genomic_DNA"/>
</dbReference>
<reference evidence="2" key="2">
    <citation type="submission" date="2021-12" db="EMBL/GenBank/DDBJ databases">
        <title>Resequencing data analysis of finger millet.</title>
        <authorList>
            <person name="Hatakeyama M."/>
            <person name="Aluri S."/>
            <person name="Balachadran M.T."/>
            <person name="Sivarajan S.R."/>
            <person name="Poveda L."/>
            <person name="Shimizu-Inatsugi R."/>
            <person name="Schlapbach R."/>
            <person name="Sreeman S.M."/>
            <person name="Shimizu K.K."/>
        </authorList>
    </citation>
    <scope>NUCLEOTIDE SEQUENCE</scope>
</reference>
<accession>A0AAV5EJ38</accession>
<reference evidence="2" key="1">
    <citation type="journal article" date="2018" name="DNA Res.">
        <title>Multiple hybrid de novo genome assembly of finger millet, an orphan allotetraploid crop.</title>
        <authorList>
            <person name="Hatakeyama M."/>
            <person name="Aluri S."/>
            <person name="Balachadran M.T."/>
            <person name="Sivarajan S.R."/>
            <person name="Patrignani A."/>
            <person name="Gruter S."/>
            <person name="Poveda L."/>
            <person name="Shimizu-Inatsugi R."/>
            <person name="Baeten J."/>
            <person name="Francoijs K.J."/>
            <person name="Nataraja K.N."/>
            <person name="Reddy Y.A.N."/>
            <person name="Phadnis S."/>
            <person name="Ravikumar R.L."/>
            <person name="Schlapbach R."/>
            <person name="Sreeman S.M."/>
            <person name="Shimizu K.K."/>
        </authorList>
    </citation>
    <scope>NUCLEOTIDE SEQUENCE</scope>
</reference>
<sequence>MAFSFHTIAFSLIYLPVSPSMASLTRHVTSSLLTSLSISSPTPQLVQAYRQLVICWAKNGQQTIGTPGANALSVEFHPQCMRNNPDGWDRTGPVAAGTS</sequence>
<evidence type="ECO:0008006" key="4">
    <source>
        <dbReference type="Google" id="ProtNLM"/>
    </source>
</evidence>
<comment type="caution">
    <text evidence="2">The sequence shown here is derived from an EMBL/GenBank/DDBJ whole genome shotgun (WGS) entry which is preliminary data.</text>
</comment>
<organism evidence="2 3">
    <name type="scientific">Eleusine coracana subsp. coracana</name>
    <dbReference type="NCBI Taxonomy" id="191504"/>
    <lineage>
        <taxon>Eukaryota</taxon>
        <taxon>Viridiplantae</taxon>
        <taxon>Streptophyta</taxon>
        <taxon>Embryophyta</taxon>
        <taxon>Tracheophyta</taxon>
        <taxon>Spermatophyta</taxon>
        <taxon>Magnoliopsida</taxon>
        <taxon>Liliopsida</taxon>
        <taxon>Poales</taxon>
        <taxon>Poaceae</taxon>
        <taxon>PACMAD clade</taxon>
        <taxon>Chloridoideae</taxon>
        <taxon>Cynodonteae</taxon>
        <taxon>Eleusininae</taxon>
        <taxon>Eleusine</taxon>
    </lineage>
</organism>
<evidence type="ECO:0000313" key="2">
    <source>
        <dbReference type="EMBL" id="GJN22186.1"/>
    </source>
</evidence>
<feature type="signal peptide" evidence="1">
    <location>
        <begin position="1"/>
        <end position="22"/>
    </location>
</feature>
<name>A0AAV5EJ38_ELECO</name>
<proteinExistence type="predicted"/>
<protein>
    <recommendedName>
        <fullName evidence="4">Glutamine amidotransferase domain-containing protein</fullName>
    </recommendedName>
</protein>
<feature type="chain" id="PRO_5043371888" description="Glutamine amidotransferase domain-containing protein" evidence="1">
    <location>
        <begin position="23"/>
        <end position="99"/>
    </location>
</feature>
<evidence type="ECO:0000256" key="1">
    <source>
        <dbReference type="SAM" id="SignalP"/>
    </source>
</evidence>
<dbReference type="Proteomes" id="UP001054889">
    <property type="component" value="Unassembled WGS sequence"/>
</dbReference>
<keyword evidence="3" id="KW-1185">Reference proteome</keyword>
<keyword evidence="1" id="KW-0732">Signal</keyword>